<comment type="caution">
    <text evidence="2">The sequence shown here is derived from an EMBL/GenBank/DDBJ whole genome shotgun (WGS) entry which is preliminary data.</text>
</comment>
<reference evidence="3" key="1">
    <citation type="journal article" date="2019" name="Int. J. Syst. Evol. Microbiol.">
        <title>The Global Catalogue of Microorganisms (GCM) 10K type strain sequencing project: providing services to taxonomists for standard genome sequencing and annotation.</title>
        <authorList>
            <consortium name="The Broad Institute Genomics Platform"/>
            <consortium name="The Broad Institute Genome Sequencing Center for Infectious Disease"/>
            <person name="Wu L."/>
            <person name="Ma J."/>
        </authorList>
    </citation>
    <scope>NUCLEOTIDE SEQUENCE [LARGE SCALE GENOMIC DNA]</scope>
    <source>
        <strain evidence="3">Q85</strain>
    </source>
</reference>
<evidence type="ECO:0008006" key="4">
    <source>
        <dbReference type="Google" id="ProtNLM"/>
    </source>
</evidence>
<feature type="chain" id="PRO_5046676084" description="Calcium-binding protein" evidence="1">
    <location>
        <begin position="20"/>
        <end position="419"/>
    </location>
</feature>
<keyword evidence="1" id="KW-0732">Signal</keyword>
<organism evidence="2 3">
    <name type="scientific">Sphingomonas floccifaciens</name>
    <dbReference type="NCBI Taxonomy" id="1844115"/>
    <lineage>
        <taxon>Bacteria</taxon>
        <taxon>Pseudomonadati</taxon>
        <taxon>Pseudomonadota</taxon>
        <taxon>Alphaproteobacteria</taxon>
        <taxon>Sphingomonadales</taxon>
        <taxon>Sphingomonadaceae</taxon>
        <taxon>Sphingomonas</taxon>
    </lineage>
</organism>
<protein>
    <recommendedName>
        <fullName evidence="4">Calcium-binding protein</fullName>
    </recommendedName>
</protein>
<proteinExistence type="predicted"/>
<dbReference type="Proteomes" id="UP001597283">
    <property type="component" value="Unassembled WGS sequence"/>
</dbReference>
<evidence type="ECO:0000256" key="1">
    <source>
        <dbReference type="SAM" id="SignalP"/>
    </source>
</evidence>
<keyword evidence="3" id="KW-1185">Reference proteome</keyword>
<evidence type="ECO:0000313" key="3">
    <source>
        <dbReference type="Proteomes" id="UP001597283"/>
    </source>
</evidence>
<dbReference type="EMBL" id="JBHUFC010000003">
    <property type="protein sequence ID" value="MFD1788184.1"/>
    <property type="molecule type" value="Genomic_DNA"/>
</dbReference>
<gene>
    <name evidence="2" type="ORF">ACFSC3_11425</name>
</gene>
<accession>A0ABW4NF92</accession>
<sequence>MRKVLTVLACVALAAPSVAQDMDEADFKVMKEVGRAQLDGRLLDADQLLRSRAFDADGNPRDAMYSRWAELQGVLTGIPGERLGGPKPIDPYAPGVKQIATATPRDAIATIVERARTTRIVVLNESHGSPRSRAFGLEVARALRPLGYDLLSVETFNNDADPTKAAAMMTKLAKDGYPRRTTGYYTRDPVFADFIRQALALGYRPFAHEETDHGTEGGWPARIARREAAQADLIAKMLAANPKSKALIFVGFSHATEQPVPSDEGEPTRWMATRLKAMTGIDPLTIDQTTLDERTGSAGLYALIRPKIGARSVTLFDGDEPLVVGNYRGLLDLQVAHPPLKVVDGRPDWLAIMNRTPTAIPVEYLPTKGTRLVQAYVASEAEDAIPVDQVLVTAGEAPPKLYLPKVPVRYVVQDPTPAP</sequence>
<feature type="signal peptide" evidence="1">
    <location>
        <begin position="1"/>
        <end position="19"/>
    </location>
</feature>
<name>A0ABW4NF92_9SPHN</name>
<dbReference type="RefSeq" id="WP_380940565.1">
    <property type="nucleotide sequence ID" value="NZ_JBHUFC010000003.1"/>
</dbReference>
<evidence type="ECO:0000313" key="2">
    <source>
        <dbReference type="EMBL" id="MFD1788184.1"/>
    </source>
</evidence>